<proteinExistence type="predicted"/>
<sequence>MQPFHTWDSASCKKTASAAAQVMCFVMCRMIFATHRSLKGSVRPTLMRLSLAKIQVVMDITI</sequence>
<dbReference type="AlphaFoldDB" id="A0A8S4BQF4"/>
<dbReference type="EMBL" id="CAJRST010039866">
    <property type="protein sequence ID" value="CAG6016243.1"/>
    <property type="molecule type" value="Genomic_DNA"/>
</dbReference>
<comment type="caution">
    <text evidence="1">The sequence shown here is derived from an EMBL/GenBank/DDBJ whole genome shotgun (WGS) entry which is preliminary data.</text>
</comment>
<reference evidence="1" key="1">
    <citation type="submission" date="2021-05" db="EMBL/GenBank/DDBJ databases">
        <authorList>
            <person name="Tigano A."/>
        </authorList>
    </citation>
    <scope>NUCLEOTIDE SEQUENCE</scope>
</reference>
<dbReference type="Proteomes" id="UP000677803">
    <property type="component" value="Unassembled WGS sequence"/>
</dbReference>
<evidence type="ECO:0000313" key="2">
    <source>
        <dbReference type="Proteomes" id="UP000677803"/>
    </source>
</evidence>
<evidence type="ECO:0000313" key="1">
    <source>
        <dbReference type="EMBL" id="CAG6016243.1"/>
    </source>
</evidence>
<name>A0A8S4BQF4_9TELE</name>
<protein>
    <submittedName>
        <fullName evidence="1">(Atlantic silverside) hypothetical protein</fullName>
    </submittedName>
</protein>
<organism evidence="1 2">
    <name type="scientific">Menidia menidia</name>
    <name type="common">Atlantic silverside</name>
    <dbReference type="NCBI Taxonomy" id="238744"/>
    <lineage>
        <taxon>Eukaryota</taxon>
        <taxon>Metazoa</taxon>
        <taxon>Chordata</taxon>
        <taxon>Craniata</taxon>
        <taxon>Vertebrata</taxon>
        <taxon>Euteleostomi</taxon>
        <taxon>Actinopterygii</taxon>
        <taxon>Neopterygii</taxon>
        <taxon>Teleostei</taxon>
        <taxon>Neoteleostei</taxon>
        <taxon>Acanthomorphata</taxon>
        <taxon>Ovalentaria</taxon>
        <taxon>Atherinomorphae</taxon>
        <taxon>Atheriniformes</taxon>
        <taxon>Atherinopsidae</taxon>
        <taxon>Menidiinae</taxon>
        <taxon>Menidia</taxon>
    </lineage>
</organism>
<gene>
    <name evidence="1" type="ORF">MMEN_LOCUS20299</name>
</gene>
<keyword evidence="2" id="KW-1185">Reference proteome</keyword>
<accession>A0A8S4BQF4</accession>